<dbReference type="GO" id="GO:0045454">
    <property type="term" value="P:cell redox homeostasis"/>
    <property type="evidence" value="ECO:0007669"/>
    <property type="project" value="TreeGrafter"/>
</dbReference>
<comment type="similarity">
    <text evidence="2 8">Belongs to the peroxiredoxin family. Prx5 subfamily.</text>
</comment>
<dbReference type="Proteomes" id="UP000265515">
    <property type="component" value="Unassembled WGS sequence"/>
</dbReference>
<dbReference type="STRING" id="69332.A0A388K8R4"/>
<gene>
    <name evidence="10" type="ORF">CBR_g61495</name>
</gene>
<dbReference type="GO" id="GO:0008379">
    <property type="term" value="F:thioredoxin peroxidase activity"/>
    <property type="evidence" value="ECO:0007669"/>
    <property type="project" value="InterPro"/>
</dbReference>
<dbReference type="CDD" id="cd03013">
    <property type="entry name" value="PRX5_like"/>
    <property type="match status" value="1"/>
</dbReference>
<accession>A0A388K8R4</accession>
<dbReference type="OrthoDB" id="1882547at2759"/>
<comment type="function">
    <text evidence="8">Thiol-specific peroxidase that catalyzes the reduction of hydrogen peroxide and organic hydroperoxides to water and alcohols, respectively. Plays a role in cell protection against oxidative stress by detoxifying peroxides.</text>
</comment>
<keyword evidence="11" id="KW-1185">Reference proteome</keyword>
<keyword evidence="5 8" id="KW-0049">Antioxidant</keyword>
<dbReference type="GO" id="GO:0005737">
    <property type="term" value="C:cytoplasm"/>
    <property type="evidence" value="ECO:0007669"/>
    <property type="project" value="TreeGrafter"/>
</dbReference>
<evidence type="ECO:0000256" key="5">
    <source>
        <dbReference type="ARBA" id="ARBA00022862"/>
    </source>
</evidence>
<reference evidence="10 11" key="1">
    <citation type="journal article" date="2018" name="Cell">
        <title>The Chara Genome: Secondary Complexity and Implications for Plant Terrestrialization.</title>
        <authorList>
            <person name="Nishiyama T."/>
            <person name="Sakayama H."/>
            <person name="Vries J.D."/>
            <person name="Buschmann H."/>
            <person name="Saint-Marcoux D."/>
            <person name="Ullrich K.K."/>
            <person name="Haas F.B."/>
            <person name="Vanderstraeten L."/>
            <person name="Becker D."/>
            <person name="Lang D."/>
            <person name="Vosolsobe S."/>
            <person name="Rombauts S."/>
            <person name="Wilhelmsson P.K.I."/>
            <person name="Janitza P."/>
            <person name="Kern R."/>
            <person name="Heyl A."/>
            <person name="Rumpler F."/>
            <person name="Villalobos L.I.A.C."/>
            <person name="Clay J.M."/>
            <person name="Skokan R."/>
            <person name="Toyoda A."/>
            <person name="Suzuki Y."/>
            <person name="Kagoshima H."/>
            <person name="Schijlen E."/>
            <person name="Tajeshwar N."/>
            <person name="Catarino B."/>
            <person name="Hetherington A.J."/>
            <person name="Saltykova A."/>
            <person name="Bonnot C."/>
            <person name="Breuninger H."/>
            <person name="Symeonidi A."/>
            <person name="Radhakrishnan G.V."/>
            <person name="Van Nieuwerburgh F."/>
            <person name="Deforce D."/>
            <person name="Chang C."/>
            <person name="Karol K.G."/>
            <person name="Hedrich R."/>
            <person name="Ulvskov P."/>
            <person name="Glockner G."/>
            <person name="Delwiche C.F."/>
            <person name="Petrasek J."/>
            <person name="Van de Peer Y."/>
            <person name="Friml J."/>
            <person name="Beilby M."/>
            <person name="Dolan L."/>
            <person name="Kohara Y."/>
            <person name="Sugano S."/>
            <person name="Fujiyama A."/>
            <person name="Delaux P.-M."/>
            <person name="Quint M."/>
            <person name="TheiBen G."/>
            <person name="Hagemann M."/>
            <person name="Harholt J."/>
            <person name="Dunand C."/>
            <person name="Zachgo S."/>
            <person name="Langdale J."/>
            <person name="Maumus F."/>
            <person name="Straeten D.V.D."/>
            <person name="Gould S.B."/>
            <person name="Rensing S.A."/>
        </authorList>
    </citation>
    <scope>NUCLEOTIDE SEQUENCE [LARGE SCALE GENOMIC DNA]</scope>
    <source>
        <strain evidence="10 11">S276</strain>
    </source>
</reference>
<dbReference type="EC" id="1.11.1.25" evidence="3 8"/>
<evidence type="ECO:0000256" key="3">
    <source>
        <dbReference type="ARBA" id="ARBA00013016"/>
    </source>
</evidence>
<dbReference type="AlphaFoldDB" id="A0A388K8R4"/>
<dbReference type="Gramene" id="GBG66452">
    <property type="protein sequence ID" value="GBG66452"/>
    <property type="gene ID" value="CBR_g61495"/>
</dbReference>
<dbReference type="InterPro" id="IPR037944">
    <property type="entry name" value="PRX5-like"/>
</dbReference>
<dbReference type="EMBL" id="BFEA01000074">
    <property type="protein sequence ID" value="GBG66452.1"/>
    <property type="molecule type" value="Genomic_DNA"/>
</dbReference>
<dbReference type="InterPro" id="IPR013740">
    <property type="entry name" value="Redoxin"/>
</dbReference>
<evidence type="ECO:0000313" key="10">
    <source>
        <dbReference type="EMBL" id="GBG66452.1"/>
    </source>
</evidence>
<dbReference type="SUPFAM" id="SSF52833">
    <property type="entry name" value="Thioredoxin-like"/>
    <property type="match status" value="1"/>
</dbReference>
<evidence type="ECO:0000256" key="8">
    <source>
        <dbReference type="RuleBase" id="RU366011"/>
    </source>
</evidence>
<dbReference type="Pfam" id="PF08534">
    <property type="entry name" value="Redoxin"/>
    <property type="match status" value="1"/>
</dbReference>
<comment type="caution">
    <text evidence="10">The sequence shown here is derived from an EMBL/GenBank/DDBJ whole genome shotgun (WGS) entry which is preliminary data.</text>
</comment>
<dbReference type="PANTHER" id="PTHR10430:SF16">
    <property type="entry name" value="PEROXIREDOXIN-5, MITOCHONDRIAL"/>
    <property type="match status" value="1"/>
</dbReference>
<keyword evidence="8" id="KW-0676">Redox-active center</keyword>
<evidence type="ECO:0000259" key="9">
    <source>
        <dbReference type="Pfam" id="PF08534"/>
    </source>
</evidence>
<protein>
    <recommendedName>
        <fullName evidence="3 8">Glutaredoxin-dependent peroxiredoxin</fullName>
        <ecNumber evidence="3 8">1.11.1.25</ecNumber>
    </recommendedName>
</protein>
<evidence type="ECO:0000256" key="1">
    <source>
        <dbReference type="ARBA" id="ARBA00001711"/>
    </source>
</evidence>
<feature type="active site" description="Cysteine sulfenic acid (-SOH) intermediate" evidence="7">
    <location>
        <position position="30"/>
    </location>
</feature>
<dbReference type="Gene3D" id="3.40.30.10">
    <property type="entry name" value="Glutaredoxin"/>
    <property type="match status" value="1"/>
</dbReference>
<keyword evidence="6 8" id="KW-0560">Oxidoreductase</keyword>
<sequence length="149" mass="16018">MAPVALGDKIPAVKLAYMDSTNTKHVFDTCADKKHVPDFIQRADDLQAKGVDGIYCVSVNDVFVMKAWEATFPIDGKLQMLADGNGDFAEALGIQLDLKEFGLGLRSKRFALVTVDGVVKILNVEEGGEYTKSGPETILKAIEGGALEA</sequence>
<feature type="domain" description="Redoxin" evidence="9">
    <location>
        <begin position="34"/>
        <end position="133"/>
    </location>
</feature>
<evidence type="ECO:0000256" key="2">
    <source>
        <dbReference type="ARBA" id="ARBA00010505"/>
    </source>
</evidence>
<dbReference type="PANTHER" id="PTHR10430">
    <property type="entry name" value="PEROXIREDOXIN"/>
    <property type="match status" value="1"/>
</dbReference>
<dbReference type="OMA" id="MEIFMVD"/>
<evidence type="ECO:0000313" key="11">
    <source>
        <dbReference type="Proteomes" id="UP000265515"/>
    </source>
</evidence>
<dbReference type="GO" id="GO:0034599">
    <property type="term" value="P:cellular response to oxidative stress"/>
    <property type="evidence" value="ECO:0007669"/>
    <property type="project" value="InterPro"/>
</dbReference>
<organism evidence="10 11">
    <name type="scientific">Chara braunii</name>
    <name type="common">Braun's stonewort</name>
    <dbReference type="NCBI Taxonomy" id="69332"/>
    <lineage>
        <taxon>Eukaryota</taxon>
        <taxon>Viridiplantae</taxon>
        <taxon>Streptophyta</taxon>
        <taxon>Charophyceae</taxon>
        <taxon>Charales</taxon>
        <taxon>Characeae</taxon>
        <taxon>Chara</taxon>
    </lineage>
</organism>
<dbReference type="GO" id="GO:0042744">
    <property type="term" value="P:hydrogen peroxide catabolic process"/>
    <property type="evidence" value="ECO:0007669"/>
    <property type="project" value="TreeGrafter"/>
</dbReference>
<evidence type="ECO:0000256" key="4">
    <source>
        <dbReference type="ARBA" id="ARBA00022559"/>
    </source>
</evidence>
<evidence type="ECO:0000256" key="7">
    <source>
        <dbReference type="PIRSR" id="PIRSR637944-1"/>
    </source>
</evidence>
<proteinExistence type="inferred from homology"/>
<keyword evidence="4 8" id="KW-0575">Peroxidase</keyword>
<evidence type="ECO:0000256" key="6">
    <source>
        <dbReference type="ARBA" id="ARBA00023002"/>
    </source>
</evidence>
<comment type="catalytic activity">
    <reaction evidence="1">
        <text>[glutaredoxin]-dithiol + a hydroperoxide = [glutaredoxin]-disulfide + an alcohol + H2O</text>
        <dbReference type="Rhea" id="RHEA:62624"/>
        <dbReference type="Rhea" id="RHEA-COMP:10729"/>
        <dbReference type="Rhea" id="RHEA-COMP:10730"/>
        <dbReference type="ChEBI" id="CHEBI:15377"/>
        <dbReference type="ChEBI" id="CHEBI:29950"/>
        <dbReference type="ChEBI" id="CHEBI:30879"/>
        <dbReference type="ChEBI" id="CHEBI:35924"/>
        <dbReference type="ChEBI" id="CHEBI:50058"/>
        <dbReference type="EC" id="1.11.1.25"/>
    </reaction>
</comment>
<name>A0A388K8R4_CHABU</name>
<dbReference type="InterPro" id="IPR036249">
    <property type="entry name" value="Thioredoxin-like_sf"/>
</dbReference>